<proteinExistence type="predicted"/>
<reference evidence="1 2" key="1">
    <citation type="submission" date="2014-03" db="EMBL/GenBank/DDBJ databases">
        <title>Draft Genome Sequences of Four Burkholderia Strains.</title>
        <authorList>
            <person name="Liu X.Y."/>
            <person name="Li C.X."/>
            <person name="Xu J.H."/>
        </authorList>
    </citation>
    <scope>NUCLEOTIDE SEQUENCE [LARGE SCALE GENOMIC DNA]</scope>
    <source>
        <strain evidence="1 2">DSM 50014</strain>
    </source>
</reference>
<dbReference type="AlphaFoldDB" id="A0A069PDE1"/>
<accession>A0A069PDE1</accession>
<organism evidence="1 2">
    <name type="scientific">Caballeronia glathei</name>
    <dbReference type="NCBI Taxonomy" id="60547"/>
    <lineage>
        <taxon>Bacteria</taxon>
        <taxon>Pseudomonadati</taxon>
        <taxon>Pseudomonadota</taxon>
        <taxon>Betaproteobacteria</taxon>
        <taxon>Burkholderiales</taxon>
        <taxon>Burkholderiaceae</taxon>
        <taxon>Caballeronia</taxon>
    </lineage>
</organism>
<evidence type="ECO:0000313" key="2">
    <source>
        <dbReference type="Proteomes" id="UP000027466"/>
    </source>
</evidence>
<comment type="caution">
    <text evidence="1">The sequence shown here is derived from an EMBL/GenBank/DDBJ whole genome shotgun (WGS) entry which is preliminary data.</text>
</comment>
<protein>
    <submittedName>
        <fullName evidence="1">Uncharacterized protein</fullName>
    </submittedName>
</protein>
<sequence length="75" mass="8319">MLADSLLELLLGLPEGAALLLPIEFNRATIEVAVDSAAKADPSKRFKVGEHRSRATTHEHVVRYLRIEQVSDHES</sequence>
<dbReference type="RefSeq" id="WP_035943086.1">
    <property type="nucleotide sequence ID" value="NZ_CADFFX010000070.1"/>
</dbReference>
<gene>
    <name evidence="1" type="ORF">BG61_06875</name>
</gene>
<dbReference type="Proteomes" id="UP000027466">
    <property type="component" value="Unassembled WGS sequence"/>
</dbReference>
<dbReference type="EMBL" id="JFHC01000134">
    <property type="protein sequence ID" value="KDR37824.1"/>
    <property type="molecule type" value="Genomic_DNA"/>
</dbReference>
<keyword evidence="2" id="KW-1185">Reference proteome</keyword>
<evidence type="ECO:0000313" key="1">
    <source>
        <dbReference type="EMBL" id="KDR37824.1"/>
    </source>
</evidence>
<name>A0A069PDE1_9BURK</name>